<evidence type="ECO:0000256" key="1">
    <source>
        <dbReference type="SAM" id="Phobius"/>
    </source>
</evidence>
<keyword evidence="1" id="KW-0472">Membrane</keyword>
<keyword evidence="1" id="KW-0812">Transmembrane</keyword>
<organism evidence="2 3">
    <name type="scientific">Prorocentrum cordatum</name>
    <dbReference type="NCBI Taxonomy" id="2364126"/>
    <lineage>
        <taxon>Eukaryota</taxon>
        <taxon>Sar</taxon>
        <taxon>Alveolata</taxon>
        <taxon>Dinophyceae</taxon>
        <taxon>Prorocentrales</taxon>
        <taxon>Prorocentraceae</taxon>
        <taxon>Prorocentrum</taxon>
    </lineage>
</organism>
<keyword evidence="1" id="KW-1133">Transmembrane helix</keyword>
<protein>
    <submittedName>
        <fullName evidence="2">Uncharacterized protein</fullName>
    </submittedName>
</protein>
<gene>
    <name evidence="2" type="ORF">PCOR1329_LOCUS82294</name>
</gene>
<dbReference type="Proteomes" id="UP001189429">
    <property type="component" value="Unassembled WGS sequence"/>
</dbReference>
<dbReference type="EMBL" id="CAUYUJ010021819">
    <property type="protein sequence ID" value="CAK0907196.1"/>
    <property type="molecule type" value="Genomic_DNA"/>
</dbReference>
<feature type="transmembrane region" description="Helical" evidence="1">
    <location>
        <begin position="43"/>
        <end position="63"/>
    </location>
</feature>
<proteinExistence type="predicted"/>
<reference evidence="2" key="1">
    <citation type="submission" date="2023-10" db="EMBL/GenBank/DDBJ databases">
        <authorList>
            <person name="Chen Y."/>
            <person name="Shah S."/>
            <person name="Dougan E. K."/>
            <person name="Thang M."/>
            <person name="Chan C."/>
        </authorList>
    </citation>
    <scope>NUCLEOTIDE SEQUENCE [LARGE SCALE GENOMIC DNA]</scope>
</reference>
<keyword evidence="3" id="KW-1185">Reference proteome</keyword>
<evidence type="ECO:0000313" key="2">
    <source>
        <dbReference type="EMBL" id="CAK0907196.1"/>
    </source>
</evidence>
<comment type="caution">
    <text evidence="2">The sequence shown here is derived from an EMBL/GenBank/DDBJ whole genome shotgun (WGS) entry which is preliminary data.</text>
</comment>
<name>A0ABN9Y3V1_9DINO</name>
<sequence>MGASTGFAGRLMRVGWLMCASARRATRPSSNTSSCCMLLAQTLYLIHFVLISISSWIPFVAYFNRTLSLIEGINILRELLKSAFGCVRFLVRFLQEPIMKVMMLVASSMVLQISLTSWRAWRPSLMQPRPCWA</sequence>
<accession>A0ABN9Y3V1</accession>
<evidence type="ECO:0000313" key="3">
    <source>
        <dbReference type="Proteomes" id="UP001189429"/>
    </source>
</evidence>